<organism evidence="1 2">
    <name type="scientific">Actinoplanes aureus</name>
    <dbReference type="NCBI Taxonomy" id="2792083"/>
    <lineage>
        <taxon>Bacteria</taxon>
        <taxon>Bacillati</taxon>
        <taxon>Actinomycetota</taxon>
        <taxon>Actinomycetes</taxon>
        <taxon>Micromonosporales</taxon>
        <taxon>Micromonosporaceae</taxon>
        <taxon>Actinoplanes</taxon>
    </lineage>
</organism>
<evidence type="ECO:0008006" key="3">
    <source>
        <dbReference type="Google" id="ProtNLM"/>
    </source>
</evidence>
<dbReference type="EMBL" id="JADQTO010000046">
    <property type="protein sequence ID" value="MBG0568857.1"/>
    <property type="molecule type" value="Genomic_DNA"/>
</dbReference>
<evidence type="ECO:0000313" key="2">
    <source>
        <dbReference type="Proteomes" id="UP000598146"/>
    </source>
</evidence>
<accession>A0A931G3H6</accession>
<dbReference type="SUPFAM" id="SSF55961">
    <property type="entry name" value="Bet v1-like"/>
    <property type="match status" value="1"/>
</dbReference>
<reference evidence="1" key="1">
    <citation type="submission" date="2020-11" db="EMBL/GenBank/DDBJ databases">
        <title>Isolation and identification of active actinomycetes.</title>
        <authorList>
            <person name="Sun X."/>
        </authorList>
    </citation>
    <scope>NUCLEOTIDE SEQUENCE</scope>
    <source>
        <strain evidence="1">NEAU-A11</strain>
    </source>
</reference>
<dbReference type="Gene3D" id="3.30.530.20">
    <property type="match status" value="1"/>
</dbReference>
<dbReference type="RefSeq" id="WP_196420620.1">
    <property type="nucleotide sequence ID" value="NZ_JADQTO010000046.1"/>
</dbReference>
<dbReference type="AlphaFoldDB" id="A0A931G3H6"/>
<dbReference type="InterPro" id="IPR023393">
    <property type="entry name" value="START-like_dom_sf"/>
</dbReference>
<gene>
    <name evidence="1" type="ORF">I4J89_46340</name>
</gene>
<keyword evidence="2" id="KW-1185">Reference proteome</keyword>
<protein>
    <recommendedName>
        <fullName evidence="3">Polyketide cyclase</fullName>
    </recommendedName>
</protein>
<evidence type="ECO:0000313" key="1">
    <source>
        <dbReference type="EMBL" id="MBG0568857.1"/>
    </source>
</evidence>
<name>A0A931G3H6_9ACTN</name>
<dbReference type="Proteomes" id="UP000598146">
    <property type="component" value="Unassembled WGS sequence"/>
</dbReference>
<proteinExistence type="predicted"/>
<sequence>MIEVARVSAESRVAPAFFYARWSDLATHHEWSASMEYLRLHEPLAVGATGVSKAKGGTPTPFVVTTLEPGVAYADMTLLRGARLTVHHEARPRGTGSRLVVHAYLQGRRARRWAREMGDDVQRSLEIDLAQLVALTERTVPAP</sequence>
<comment type="caution">
    <text evidence="1">The sequence shown here is derived from an EMBL/GenBank/DDBJ whole genome shotgun (WGS) entry which is preliminary data.</text>
</comment>